<sequence length="90" mass="9957">MKHIVERARAKRRRLGFSLREVEIASGISFSTLARLERGDGGPSKATERRLHAWVEGGEFSDPRSIEERLVRLEAAVGINDVLCPVESGA</sequence>
<feature type="domain" description="HTH cro/C1-type" evidence="1">
    <location>
        <begin position="9"/>
        <end position="47"/>
    </location>
</feature>
<accession>A0A0F9JN99</accession>
<proteinExistence type="predicted"/>
<dbReference type="AlphaFoldDB" id="A0A0F9JN99"/>
<dbReference type="InterPro" id="IPR001387">
    <property type="entry name" value="Cro/C1-type_HTH"/>
</dbReference>
<dbReference type="InterPro" id="IPR010982">
    <property type="entry name" value="Lambda_DNA-bd_dom_sf"/>
</dbReference>
<dbReference type="CDD" id="cd00093">
    <property type="entry name" value="HTH_XRE"/>
    <property type="match status" value="1"/>
</dbReference>
<organism evidence="2">
    <name type="scientific">marine sediment metagenome</name>
    <dbReference type="NCBI Taxonomy" id="412755"/>
    <lineage>
        <taxon>unclassified sequences</taxon>
        <taxon>metagenomes</taxon>
        <taxon>ecological metagenomes</taxon>
    </lineage>
</organism>
<reference evidence="2" key="1">
    <citation type="journal article" date="2015" name="Nature">
        <title>Complex archaea that bridge the gap between prokaryotes and eukaryotes.</title>
        <authorList>
            <person name="Spang A."/>
            <person name="Saw J.H."/>
            <person name="Jorgensen S.L."/>
            <person name="Zaremba-Niedzwiedzka K."/>
            <person name="Martijn J."/>
            <person name="Lind A.E."/>
            <person name="van Eijk R."/>
            <person name="Schleper C."/>
            <person name="Guy L."/>
            <person name="Ettema T.J."/>
        </authorList>
    </citation>
    <scope>NUCLEOTIDE SEQUENCE</scope>
</reference>
<dbReference type="Pfam" id="PF01381">
    <property type="entry name" value="HTH_3"/>
    <property type="match status" value="1"/>
</dbReference>
<name>A0A0F9JN99_9ZZZZ</name>
<protein>
    <recommendedName>
        <fullName evidence="1">HTH cro/C1-type domain-containing protein</fullName>
    </recommendedName>
</protein>
<evidence type="ECO:0000313" key="2">
    <source>
        <dbReference type="EMBL" id="KKM71143.1"/>
    </source>
</evidence>
<evidence type="ECO:0000259" key="1">
    <source>
        <dbReference type="PROSITE" id="PS50943"/>
    </source>
</evidence>
<gene>
    <name evidence="2" type="ORF">LCGC14_1433670</name>
</gene>
<dbReference type="GO" id="GO:0003677">
    <property type="term" value="F:DNA binding"/>
    <property type="evidence" value="ECO:0007669"/>
    <property type="project" value="InterPro"/>
</dbReference>
<dbReference type="EMBL" id="LAZR01009692">
    <property type="protein sequence ID" value="KKM71143.1"/>
    <property type="molecule type" value="Genomic_DNA"/>
</dbReference>
<comment type="caution">
    <text evidence="2">The sequence shown here is derived from an EMBL/GenBank/DDBJ whole genome shotgun (WGS) entry which is preliminary data.</text>
</comment>
<dbReference type="SUPFAM" id="SSF47413">
    <property type="entry name" value="lambda repressor-like DNA-binding domains"/>
    <property type="match status" value="1"/>
</dbReference>
<dbReference type="PROSITE" id="PS50943">
    <property type="entry name" value="HTH_CROC1"/>
    <property type="match status" value="1"/>
</dbReference>
<dbReference type="Gene3D" id="1.10.260.40">
    <property type="entry name" value="lambda repressor-like DNA-binding domains"/>
    <property type="match status" value="1"/>
</dbReference>